<protein>
    <submittedName>
        <fullName evidence="1">Uncharacterized protein</fullName>
    </submittedName>
</protein>
<name>A0A2Z2J259_CORST</name>
<dbReference type="EMBL" id="CP021252">
    <property type="protein sequence ID" value="ART22262.1"/>
    <property type="molecule type" value="Genomic_DNA"/>
</dbReference>
<evidence type="ECO:0000313" key="1">
    <source>
        <dbReference type="EMBL" id="ART22262.1"/>
    </source>
</evidence>
<dbReference type="KEGG" id="cstr:CBE89_12795"/>
<sequence length="117" mass="13040">MENSLAPQLLYTGNIWQFIRNTRADQDMFGADFITFSSNSSPAQCSTFGRLKLGNSAFYVITAESTKLALPLFQILQRVHTVEPHNSVRMRAKPIARFATIDNSNASLSSSPKHHPI</sequence>
<accession>A0A2Z2J259</accession>
<dbReference type="AlphaFoldDB" id="A0A2Z2J259"/>
<gene>
    <name evidence="1" type="ORF">CBE89_12795</name>
</gene>
<evidence type="ECO:0000313" key="2">
    <source>
        <dbReference type="Proteomes" id="UP000250197"/>
    </source>
</evidence>
<organism evidence="1 2">
    <name type="scientific">Corynebacterium striatum</name>
    <dbReference type="NCBI Taxonomy" id="43770"/>
    <lineage>
        <taxon>Bacteria</taxon>
        <taxon>Bacillati</taxon>
        <taxon>Actinomycetota</taxon>
        <taxon>Actinomycetes</taxon>
        <taxon>Mycobacteriales</taxon>
        <taxon>Corynebacteriaceae</taxon>
        <taxon>Corynebacterium</taxon>
    </lineage>
</organism>
<reference evidence="1 2" key="1">
    <citation type="submission" date="2017-05" db="EMBL/GenBank/DDBJ databases">
        <title>Complete genome sequence of Corynebacterium striatum KC-Na-1 isolated from Neophocaena asiaeorientalis in Korea.</title>
        <authorList>
            <person name="Kim J.H."/>
            <person name="Lee K."/>
        </authorList>
    </citation>
    <scope>NUCLEOTIDE SEQUENCE [LARGE SCALE GENOMIC DNA]</scope>
    <source>
        <strain evidence="1 2">KC-Na-01</strain>
    </source>
</reference>
<proteinExistence type="predicted"/>
<dbReference type="Proteomes" id="UP000250197">
    <property type="component" value="Chromosome"/>
</dbReference>